<dbReference type="EMBL" id="OZ035831">
    <property type="protein sequence ID" value="CAL1615354.1"/>
    <property type="molecule type" value="Genomic_DNA"/>
</dbReference>
<dbReference type="GO" id="GO:0016020">
    <property type="term" value="C:membrane"/>
    <property type="evidence" value="ECO:0007669"/>
    <property type="project" value="UniProtKB-SubCell"/>
</dbReference>
<dbReference type="Proteomes" id="UP001497482">
    <property type="component" value="Chromosome 9"/>
</dbReference>
<evidence type="ECO:0000256" key="1">
    <source>
        <dbReference type="ARBA" id="ARBA00004370"/>
    </source>
</evidence>
<dbReference type="InterPro" id="IPR050307">
    <property type="entry name" value="Sterol_Desaturase_Related"/>
</dbReference>
<reference evidence="6 7" key="1">
    <citation type="submission" date="2024-04" db="EMBL/GenBank/DDBJ databases">
        <authorList>
            <person name="Waldvogel A.-M."/>
            <person name="Schoenle A."/>
        </authorList>
    </citation>
    <scope>NUCLEOTIDE SEQUENCE [LARGE SCALE GENOMIC DNA]</scope>
</reference>
<proteinExistence type="predicted"/>
<keyword evidence="2" id="KW-0812">Transmembrane</keyword>
<dbReference type="GO" id="GO:0016491">
    <property type="term" value="F:oxidoreductase activity"/>
    <property type="evidence" value="ECO:0007669"/>
    <property type="project" value="InterPro"/>
</dbReference>
<protein>
    <recommendedName>
        <fullName evidence="5">Fatty acid hydroxylase domain-containing protein</fullName>
    </recommendedName>
</protein>
<organism evidence="6 7">
    <name type="scientific">Knipowitschia caucasica</name>
    <name type="common">Caucasian dwarf goby</name>
    <name type="synonym">Pomatoschistus caucasicus</name>
    <dbReference type="NCBI Taxonomy" id="637954"/>
    <lineage>
        <taxon>Eukaryota</taxon>
        <taxon>Metazoa</taxon>
        <taxon>Chordata</taxon>
        <taxon>Craniata</taxon>
        <taxon>Vertebrata</taxon>
        <taxon>Euteleostomi</taxon>
        <taxon>Actinopterygii</taxon>
        <taxon>Neopterygii</taxon>
        <taxon>Teleostei</taxon>
        <taxon>Neoteleostei</taxon>
        <taxon>Acanthomorphata</taxon>
        <taxon>Gobiaria</taxon>
        <taxon>Gobiiformes</taxon>
        <taxon>Gobioidei</taxon>
        <taxon>Gobiidae</taxon>
        <taxon>Gobiinae</taxon>
        <taxon>Knipowitschia</taxon>
    </lineage>
</organism>
<accession>A0AAV2MPW2</accession>
<dbReference type="AlphaFoldDB" id="A0AAV2MPW2"/>
<name>A0AAV2MPW2_KNICA</name>
<dbReference type="GO" id="GO:0005506">
    <property type="term" value="F:iron ion binding"/>
    <property type="evidence" value="ECO:0007669"/>
    <property type="project" value="InterPro"/>
</dbReference>
<gene>
    <name evidence="6" type="ORF">KC01_LOCUS41324</name>
</gene>
<feature type="domain" description="Fatty acid hydroxylase" evidence="5">
    <location>
        <begin position="152"/>
        <end position="285"/>
    </location>
</feature>
<comment type="subcellular location">
    <subcellularLocation>
        <location evidence="1">Membrane</location>
    </subcellularLocation>
</comment>
<keyword evidence="7" id="KW-1185">Reference proteome</keyword>
<evidence type="ECO:0000259" key="5">
    <source>
        <dbReference type="Pfam" id="PF04116"/>
    </source>
</evidence>
<dbReference type="PANTHER" id="PTHR11863">
    <property type="entry name" value="STEROL DESATURASE"/>
    <property type="match status" value="1"/>
</dbReference>
<sequence>MEIYGFSREQSTFKLQAEDTNSSLFLPCRSDNVVMSACVLQGLWDLVRLGQERLLVSPYLPACWAFLTHLSLCAPFFLLDLLSLSSARVRSWRLGALPAPGVRHWLECLMRLTRRYMVWVLPVTALLQWALRGPELPHKAPSCVRLCAEVGACFLLFDALFFVWHYSMHRFPWLYRNIHQEHHTSKALVALAAQDSSGPELLSLLLLALLCVRLVDCHPLSEAMFHLLNSWAAVEDHCGYDLPWGLHRLFPALGLGGAPFHQAHHTKHSGNYAPYFTHWDRLFGTYKH</sequence>
<evidence type="ECO:0000256" key="2">
    <source>
        <dbReference type="ARBA" id="ARBA00022692"/>
    </source>
</evidence>
<evidence type="ECO:0000313" key="6">
    <source>
        <dbReference type="EMBL" id="CAL1615354.1"/>
    </source>
</evidence>
<dbReference type="GO" id="GO:0008610">
    <property type="term" value="P:lipid biosynthetic process"/>
    <property type="evidence" value="ECO:0007669"/>
    <property type="project" value="InterPro"/>
</dbReference>
<keyword evidence="4" id="KW-0472">Membrane</keyword>
<evidence type="ECO:0000256" key="3">
    <source>
        <dbReference type="ARBA" id="ARBA00022989"/>
    </source>
</evidence>
<dbReference type="InterPro" id="IPR006694">
    <property type="entry name" value="Fatty_acid_hydroxylase"/>
</dbReference>
<evidence type="ECO:0000313" key="7">
    <source>
        <dbReference type="Proteomes" id="UP001497482"/>
    </source>
</evidence>
<keyword evidence="3" id="KW-1133">Transmembrane helix</keyword>
<evidence type="ECO:0000256" key="4">
    <source>
        <dbReference type="ARBA" id="ARBA00023136"/>
    </source>
</evidence>
<dbReference type="Pfam" id="PF04116">
    <property type="entry name" value="FA_hydroxylase"/>
    <property type="match status" value="1"/>
</dbReference>